<comment type="caution">
    <text evidence="1">The sequence shown here is derived from an EMBL/GenBank/DDBJ whole genome shotgun (WGS) entry which is preliminary data.</text>
</comment>
<sequence length="84" mass="9195">MVAYGSLQTAEDEIIKDFNAFENLITKVLLGLELLGLEVLEVEVLGLEVVELEEAEDELLALELVAEALLVDEEALFADPKVPP</sequence>
<accession>A0A9W9LFG2</accession>
<reference evidence="1" key="2">
    <citation type="journal article" date="2023" name="IMA Fungus">
        <title>Comparative genomic study of the Penicillium genus elucidates a diverse pangenome and 15 lateral gene transfer events.</title>
        <authorList>
            <person name="Petersen C."/>
            <person name="Sorensen T."/>
            <person name="Nielsen M.R."/>
            <person name="Sondergaard T.E."/>
            <person name="Sorensen J.L."/>
            <person name="Fitzpatrick D.A."/>
            <person name="Frisvad J.C."/>
            <person name="Nielsen K.L."/>
        </authorList>
    </citation>
    <scope>NUCLEOTIDE SEQUENCE</scope>
    <source>
        <strain evidence="1">IBT 26290</strain>
    </source>
</reference>
<dbReference type="Proteomes" id="UP001149163">
    <property type="component" value="Unassembled WGS sequence"/>
</dbReference>
<name>A0A9W9LFG2_9EURO</name>
<dbReference type="RefSeq" id="XP_056539809.1">
    <property type="nucleotide sequence ID" value="XM_056692103.1"/>
</dbReference>
<gene>
    <name evidence="1" type="ORF">N7482_009979</name>
</gene>
<evidence type="ECO:0000313" key="1">
    <source>
        <dbReference type="EMBL" id="KAJ5153501.1"/>
    </source>
</evidence>
<protein>
    <submittedName>
        <fullName evidence="1">Uncharacterized protein</fullName>
    </submittedName>
</protein>
<evidence type="ECO:0000313" key="2">
    <source>
        <dbReference type="Proteomes" id="UP001149163"/>
    </source>
</evidence>
<dbReference type="EMBL" id="JAPQKN010000007">
    <property type="protein sequence ID" value="KAJ5153501.1"/>
    <property type="molecule type" value="Genomic_DNA"/>
</dbReference>
<keyword evidence="2" id="KW-1185">Reference proteome</keyword>
<dbReference type="AlphaFoldDB" id="A0A9W9LFG2"/>
<proteinExistence type="predicted"/>
<organism evidence="1 2">
    <name type="scientific">Penicillium canariense</name>
    <dbReference type="NCBI Taxonomy" id="189055"/>
    <lineage>
        <taxon>Eukaryota</taxon>
        <taxon>Fungi</taxon>
        <taxon>Dikarya</taxon>
        <taxon>Ascomycota</taxon>
        <taxon>Pezizomycotina</taxon>
        <taxon>Eurotiomycetes</taxon>
        <taxon>Eurotiomycetidae</taxon>
        <taxon>Eurotiales</taxon>
        <taxon>Aspergillaceae</taxon>
        <taxon>Penicillium</taxon>
    </lineage>
</organism>
<dbReference type="GeneID" id="81431279"/>
<reference evidence="1" key="1">
    <citation type="submission" date="2022-11" db="EMBL/GenBank/DDBJ databases">
        <authorList>
            <person name="Petersen C."/>
        </authorList>
    </citation>
    <scope>NUCLEOTIDE SEQUENCE</scope>
    <source>
        <strain evidence="1">IBT 26290</strain>
    </source>
</reference>